<comment type="similarity">
    <text evidence="1 4">Belongs to the D-isomer specific 2-hydroxyacid dehydrogenase family.</text>
</comment>
<sequence>MKNIVVLDGYTLNPGDLDWGALEVLGNVKMYDRTSEAEVLTRAQDAHILLTNKAIVNADTIRRLPQLEYIGVTATGYNVVDIAAARGRQIPVSNVPAYSTASVAQLTFALLLELCHHTGLHAESVRAGEWGRSNDFSYWKTPLTELAGGTLGIVGLGQIGQAVARIGLAFGMKVIAYHKHPDRDKMEDVTFVDLATCFREADVVSLHCPLNAANKAFVNAGLLSTMKKTAFLVNTSRGPLIQEADLARALAEGVIAGAALDVLSVEPPLADNPLVTAPHTIITPHIAWATQAARKRLMHTAVENVKAFLGGAPQNIIN</sequence>
<dbReference type="AlphaFoldDB" id="A0A561PH33"/>
<evidence type="ECO:0000256" key="4">
    <source>
        <dbReference type="RuleBase" id="RU003719"/>
    </source>
</evidence>
<reference evidence="7 8" key="1">
    <citation type="submission" date="2019-06" db="EMBL/GenBank/DDBJ databases">
        <title>Sorghum-associated microbial communities from plants grown in Nebraska, USA.</title>
        <authorList>
            <person name="Schachtman D."/>
        </authorList>
    </citation>
    <scope>NUCLEOTIDE SEQUENCE [LARGE SCALE GENOMIC DNA]</scope>
    <source>
        <strain evidence="7 8">1209</strain>
    </source>
</reference>
<evidence type="ECO:0000313" key="7">
    <source>
        <dbReference type="EMBL" id="TWF37431.1"/>
    </source>
</evidence>
<keyword evidence="3" id="KW-0520">NAD</keyword>
<name>A0A561PH33_9BACT</name>
<evidence type="ECO:0000256" key="2">
    <source>
        <dbReference type="ARBA" id="ARBA00023002"/>
    </source>
</evidence>
<dbReference type="Pfam" id="PF02826">
    <property type="entry name" value="2-Hacid_dh_C"/>
    <property type="match status" value="1"/>
</dbReference>
<keyword evidence="8" id="KW-1185">Reference proteome</keyword>
<feature type="domain" description="D-isomer specific 2-hydroxyacid dehydrogenase catalytic" evidence="5">
    <location>
        <begin position="25"/>
        <end position="318"/>
    </location>
</feature>
<dbReference type="InterPro" id="IPR006139">
    <property type="entry name" value="D-isomer_2_OHA_DH_cat_dom"/>
</dbReference>
<protein>
    <submittedName>
        <fullName evidence="7">Glycerate dehydrogenase</fullName>
    </submittedName>
</protein>
<keyword evidence="2 4" id="KW-0560">Oxidoreductase</keyword>
<dbReference type="InterPro" id="IPR036291">
    <property type="entry name" value="NAD(P)-bd_dom_sf"/>
</dbReference>
<dbReference type="Gene3D" id="3.40.50.720">
    <property type="entry name" value="NAD(P)-binding Rossmann-like Domain"/>
    <property type="match status" value="2"/>
</dbReference>
<dbReference type="SUPFAM" id="SSF52283">
    <property type="entry name" value="Formate/glycerate dehydrogenase catalytic domain-like"/>
    <property type="match status" value="1"/>
</dbReference>
<dbReference type="SUPFAM" id="SSF51735">
    <property type="entry name" value="NAD(P)-binding Rossmann-fold domains"/>
    <property type="match status" value="1"/>
</dbReference>
<proteinExistence type="inferred from homology"/>
<evidence type="ECO:0000259" key="5">
    <source>
        <dbReference type="Pfam" id="PF00389"/>
    </source>
</evidence>
<dbReference type="Pfam" id="PF00389">
    <property type="entry name" value="2-Hacid_dh"/>
    <property type="match status" value="1"/>
</dbReference>
<dbReference type="GO" id="GO:0051287">
    <property type="term" value="F:NAD binding"/>
    <property type="evidence" value="ECO:0007669"/>
    <property type="project" value="InterPro"/>
</dbReference>
<comment type="caution">
    <text evidence="7">The sequence shown here is derived from an EMBL/GenBank/DDBJ whole genome shotgun (WGS) entry which is preliminary data.</text>
</comment>
<evidence type="ECO:0000259" key="6">
    <source>
        <dbReference type="Pfam" id="PF02826"/>
    </source>
</evidence>
<dbReference type="InterPro" id="IPR006140">
    <property type="entry name" value="D-isomer_DH_NAD-bd"/>
</dbReference>
<evidence type="ECO:0000256" key="3">
    <source>
        <dbReference type="ARBA" id="ARBA00023027"/>
    </source>
</evidence>
<dbReference type="InterPro" id="IPR050418">
    <property type="entry name" value="D-iso_2-hydroxyacid_DH_PdxB"/>
</dbReference>
<evidence type="ECO:0000313" key="8">
    <source>
        <dbReference type="Proteomes" id="UP000320811"/>
    </source>
</evidence>
<dbReference type="PANTHER" id="PTHR43761:SF1">
    <property type="entry name" value="D-ISOMER SPECIFIC 2-HYDROXYACID DEHYDROGENASE CATALYTIC DOMAIN-CONTAINING PROTEIN-RELATED"/>
    <property type="match status" value="1"/>
</dbReference>
<dbReference type="CDD" id="cd12162">
    <property type="entry name" value="2-Hacid_dh_4"/>
    <property type="match status" value="1"/>
</dbReference>
<dbReference type="RefSeq" id="WP_145672594.1">
    <property type="nucleotide sequence ID" value="NZ_VIWO01000007.1"/>
</dbReference>
<dbReference type="FunFam" id="3.40.50.720:FF:000203">
    <property type="entry name" value="D-3-phosphoglycerate dehydrogenase (SerA)"/>
    <property type="match status" value="1"/>
</dbReference>
<evidence type="ECO:0000256" key="1">
    <source>
        <dbReference type="ARBA" id="ARBA00005854"/>
    </source>
</evidence>
<dbReference type="EMBL" id="VIWO01000007">
    <property type="protein sequence ID" value="TWF37431.1"/>
    <property type="molecule type" value="Genomic_DNA"/>
</dbReference>
<gene>
    <name evidence="7" type="ORF">FHW36_107367</name>
</gene>
<dbReference type="OrthoDB" id="1522997at2"/>
<accession>A0A561PH33</accession>
<dbReference type="GO" id="GO:0016616">
    <property type="term" value="F:oxidoreductase activity, acting on the CH-OH group of donors, NAD or NADP as acceptor"/>
    <property type="evidence" value="ECO:0007669"/>
    <property type="project" value="InterPro"/>
</dbReference>
<dbReference type="Proteomes" id="UP000320811">
    <property type="component" value="Unassembled WGS sequence"/>
</dbReference>
<dbReference type="PANTHER" id="PTHR43761">
    <property type="entry name" value="D-ISOMER SPECIFIC 2-HYDROXYACID DEHYDROGENASE FAMILY PROTEIN (AFU_ORTHOLOGUE AFUA_1G13630)"/>
    <property type="match status" value="1"/>
</dbReference>
<feature type="domain" description="D-isomer specific 2-hydroxyacid dehydrogenase NAD-binding" evidence="6">
    <location>
        <begin position="108"/>
        <end position="287"/>
    </location>
</feature>
<organism evidence="7 8">
    <name type="scientific">Chitinophaga polysaccharea</name>
    <dbReference type="NCBI Taxonomy" id="1293035"/>
    <lineage>
        <taxon>Bacteria</taxon>
        <taxon>Pseudomonadati</taxon>
        <taxon>Bacteroidota</taxon>
        <taxon>Chitinophagia</taxon>
        <taxon>Chitinophagales</taxon>
        <taxon>Chitinophagaceae</taxon>
        <taxon>Chitinophaga</taxon>
    </lineage>
</organism>